<comment type="caution">
    <text evidence="1">The sequence shown here is derived from an EMBL/GenBank/DDBJ whole genome shotgun (WGS) entry which is preliminary data.</text>
</comment>
<organism evidence="1 2">
    <name type="scientific">Pristionchus mayeri</name>
    <dbReference type="NCBI Taxonomy" id="1317129"/>
    <lineage>
        <taxon>Eukaryota</taxon>
        <taxon>Metazoa</taxon>
        <taxon>Ecdysozoa</taxon>
        <taxon>Nematoda</taxon>
        <taxon>Chromadorea</taxon>
        <taxon>Rhabditida</taxon>
        <taxon>Rhabditina</taxon>
        <taxon>Diplogasteromorpha</taxon>
        <taxon>Diplogasteroidea</taxon>
        <taxon>Neodiplogasteridae</taxon>
        <taxon>Pristionchus</taxon>
    </lineage>
</organism>
<reference evidence="2" key="1">
    <citation type="submission" date="2022-10" db="EMBL/GenBank/DDBJ databases">
        <title>Genome assembly of Pristionchus species.</title>
        <authorList>
            <person name="Yoshida K."/>
            <person name="Sommer R.J."/>
        </authorList>
    </citation>
    <scope>NUCLEOTIDE SEQUENCE [LARGE SCALE GENOMIC DNA]</scope>
    <source>
        <strain evidence="2">RS5460</strain>
    </source>
</reference>
<feature type="non-terminal residue" evidence="1">
    <location>
        <position position="1"/>
    </location>
</feature>
<evidence type="ECO:0000313" key="1">
    <source>
        <dbReference type="EMBL" id="GMR33054.1"/>
    </source>
</evidence>
<feature type="non-terminal residue" evidence="1">
    <location>
        <position position="216"/>
    </location>
</feature>
<evidence type="ECO:0000313" key="2">
    <source>
        <dbReference type="Proteomes" id="UP001328107"/>
    </source>
</evidence>
<accession>A0AAN4Z4B5</accession>
<proteinExistence type="predicted"/>
<dbReference type="EMBL" id="BTRK01000001">
    <property type="protein sequence ID" value="GMR33054.1"/>
    <property type="molecule type" value="Genomic_DNA"/>
</dbReference>
<protein>
    <submittedName>
        <fullName evidence="1">Uncharacterized protein</fullName>
    </submittedName>
</protein>
<sequence>YHSRYVFFLFSTYNTFCQLKIGTVPLNFSCRFTDCFEINLLRFHVKSELELENSMQLIDQFPRSKYAITLKFQISLDKLMSLPPMEEMQILFRKPLNSAQLFQLISLHKVIYCYHATVDVNWAELKQAMEMISSEPRERTVRLCLDSSTVSNWLRLEGFSESSKAGDSCRKFQIELAKIPDDYDNSLLLRNKRCSIKIDRFRWDGDSFKKLVTITN</sequence>
<gene>
    <name evidence="1" type="ORF">PMAYCL1PPCAC_03249</name>
</gene>
<name>A0AAN4Z4B5_9BILA</name>
<dbReference type="Proteomes" id="UP001328107">
    <property type="component" value="Unassembled WGS sequence"/>
</dbReference>
<dbReference type="AlphaFoldDB" id="A0AAN4Z4B5"/>
<keyword evidence="2" id="KW-1185">Reference proteome</keyword>